<dbReference type="Proteomes" id="UP000183104">
    <property type="component" value="Unassembled WGS sequence"/>
</dbReference>
<dbReference type="STRING" id="381306.AN478_09010"/>
<accession>A0A1G5AZ43</accession>
<protein>
    <recommendedName>
        <fullName evidence="4">Phosphate-selective porin O and P</fullName>
    </recommendedName>
</protein>
<organism evidence="2 3">
    <name type="scientific">Thiohalorhabdus denitrificans</name>
    <dbReference type="NCBI Taxonomy" id="381306"/>
    <lineage>
        <taxon>Bacteria</taxon>
        <taxon>Pseudomonadati</taxon>
        <taxon>Pseudomonadota</taxon>
        <taxon>Gammaproteobacteria</taxon>
        <taxon>Thiohalorhabdales</taxon>
        <taxon>Thiohalorhabdaceae</taxon>
        <taxon>Thiohalorhabdus</taxon>
    </lineage>
</organism>
<keyword evidence="3" id="KW-1185">Reference proteome</keyword>
<evidence type="ECO:0000313" key="2">
    <source>
        <dbReference type="EMBL" id="SCX83090.1"/>
    </source>
</evidence>
<dbReference type="EMBL" id="FMUN01000001">
    <property type="protein sequence ID" value="SCX83090.1"/>
    <property type="molecule type" value="Genomic_DNA"/>
</dbReference>
<evidence type="ECO:0000256" key="1">
    <source>
        <dbReference type="SAM" id="MobiDB-lite"/>
    </source>
</evidence>
<proteinExistence type="predicted"/>
<gene>
    <name evidence="2" type="ORF">SAMN05661077_0602</name>
</gene>
<sequence length="438" mass="47862">MPVSGRRSDPSTPRGRWPVGVGVLAGALLAPAVPAQEGGGRDATEAEPQELAEELKTQEERLQELRRELETLETLVPGSRETAAEEPEKPEEPPVEIGGAARLNYTWQEFSPGSRERGGDLGLELFRLDVSGTEGGIEFSAQYRWYPYMDTVHHAWAGVEVGETGTARGGIMRVPFGLLPYAAHNYWFGVPYYMGFADDYDAGVQYLHRQGGWDLRAAFFKNAELGSPASLERYSIDVVEVEGSPNQETNQANLRAAYTFGAETPCEIEVGASGQAGQLYNAETRRNGDRWAAGGHMDLRCGRWNLQLEGFRYAFNPESPADRTTDTITVGALATSYELARRGTVGVANVAYNLPVDWPHIDLVTCYNDYSILAKDADNARNSALNTTGCAVGSGPLFVYLDLIQGRNMVFFGGDGSLGVDGDADWETQVNLNVGYYF</sequence>
<feature type="compositionally biased region" description="Basic and acidic residues" evidence="1">
    <location>
        <begin position="82"/>
        <end position="92"/>
    </location>
</feature>
<evidence type="ECO:0008006" key="4">
    <source>
        <dbReference type="Google" id="ProtNLM"/>
    </source>
</evidence>
<evidence type="ECO:0000313" key="3">
    <source>
        <dbReference type="Proteomes" id="UP000183104"/>
    </source>
</evidence>
<name>A0A1G5AZ43_9GAMM</name>
<dbReference type="SUPFAM" id="SSF56935">
    <property type="entry name" value="Porins"/>
    <property type="match status" value="1"/>
</dbReference>
<reference evidence="3" key="1">
    <citation type="submission" date="2016-10" db="EMBL/GenBank/DDBJ databases">
        <authorList>
            <person name="Varghese N."/>
        </authorList>
    </citation>
    <scope>NUCLEOTIDE SEQUENCE [LARGE SCALE GENOMIC DNA]</scope>
    <source>
        <strain evidence="3">HL 19</strain>
    </source>
</reference>
<dbReference type="AlphaFoldDB" id="A0A1G5AZ43"/>
<feature type="region of interest" description="Disordered" evidence="1">
    <location>
        <begin position="76"/>
        <end position="96"/>
    </location>
</feature>